<protein>
    <submittedName>
        <fullName evidence="1">5605_t:CDS:1</fullName>
    </submittedName>
</protein>
<keyword evidence="2" id="KW-1185">Reference proteome</keyword>
<name>A0A9N9GBY7_9GLOM</name>
<accession>A0A9N9GBY7</accession>
<reference evidence="1" key="1">
    <citation type="submission" date="2021-06" db="EMBL/GenBank/DDBJ databases">
        <authorList>
            <person name="Kallberg Y."/>
            <person name="Tangrot J."/>
            <person name="Rosling A."/>
        </authorList>
    </citation>
    <scope>NUCLEOTIDE SEQUENCE</scope>
    <source>
        <strain evidence="1">BR232B</strain>
    </source>
</reference>
<comment type="caution">
    <text evidence="1">The sequence shown here is derived from an EMBL/GenBank/DDBJ whole genome shotgun (WGS) entry which is preliminary data.</text>
</comment>
<dbReference type="EMBL" id="CAJVPI010001054">
    <property type="protein sequence ID" value="CAG8591691.1"/>
    <property type="molecule type" value="Genomic_DNA"/>
</dbReference>
<proteinExistence type="predicted"/>
<gene>
    <name evidence="1" type="ORF">PBRASI_LOCUS7158</name>
</gene>
<sequence>MAYKKIISGPDLTNDSHYKRFGIWSVQPDEDVRFRTIYYVDDFTSSCPGGIFTSEDGYLKRQPFCRPKAEETSNRTIRRLVTGP</sequence>
<dbReference type="Proteomes" id="UP000789739">
    <property type="component" value="Unassembled WGS sequence"/>
</dbReference>
<dbReference type="AlphaFoldDB" id="A0A9N9GBY7"/>
<evidence type="ECO:0000313" key="2">
    <source>
        <dbReference type="Proteomes" id="UP000789739"/>
    </source>
</evidence>
<evidence type="ECO:0000313" key="1">
    <source>
        <dbReference type="EMBL" id="CAG8591691.1"/>
    </source>
</evidence>
<organism evidence="1 2">
    <name type="scientific">Paraglomus brasilianum</name>
    <dbReference type="NCBI Taxonomy" id="144538"/>
    <lineage>
        <taxon>Eukaryota</taxon>
        <taxon>Fungi</taxon>
        <taxon>Fungi incertae sedis</taxon>
        <taxon>Mucoromycota</taxon>
        <taxon>Glomeromycotina</taxon>
        <taxon>Glomeromycetes</taxon>
        <taxon>Paraglomerales</taxon>
        <taxon>Paraglomeraceae</taxon>
        <taxon>Paraglomus</taxon>
    </lineage>
</organism>